<protein>
    <submittedName>
        <fullName evidence="1">Uncharacterized protein</fullName>
    </submittedName>
</protein>
<gene>
    <name evidence="1" type="ORF">F383_18261</name>
</gene>
<evidence type="ECO:0000313" key="1">
    <source>
        <dbReference type="EMBL" id="KHG13548.1"/>
    </source>
</evidence>
<keyword evidence="2" id="KW-1185">Reference proteome</keyword>
<dbReference type="EMBL" id="KN399848">
    <property type="protein sequence ID" value="KHG13548.1"/>
    <property type="molecule type" value="Genomic_DNA"/>
</dbReference>
<evidence type="ECO:0000313" key="2">
    <source>
        <dbReference type="Proteomes" id="UP000032142"/>
    </source>
</evidence>
<organism evidence="1 2">
    <name type="scientific">Gossypium arboreum</name>
    <name type="common">Tree cotton</name>
    <name type="synonym">Gossypium nanking</name>
    <dbReference type="NCBI Taxonomy" id="29729"/>
    <lineage>
        <taxon>Eukaryota</taxon>
        <taxon>Viridiplantae</taxon>
        <taxon>Streptophyta</taxon>
        <taxon>Embryophyta</taxon>
        <taxon>Tracheophyta</taxon>
        <taxon>Spermatophyta</taxon>
        <taxon>Magnoliopsida</taxon>
        <taxon>eudicotyledons</taxon>
        <taxon>Gunneridae</taxon>
        <taxon>Pentapetalae</taxon>
        <taxon>rosids</taxon>
        <taxon>malvids</taxon>
        <taxon>Malvales</taxon>
        <taxon>Malvaceae</taxon>
        <taxon>Malvoideae</taxon>
        <taxon>Gossypium</taxon>
    </lineage>
</organism>
<sequence length="9" mass="1087">MAHKLNFIN</sequence>
<dbReference type="Proteomes" id="UP000032142">
    <property type="component" value="Unassembled WGS sequence"/>
</dbReference>
<name>A0A0B0NG48_GOSAR</name>
<proteinExistence type="predicted"/>
<accession>A0A0B0NG48</accession>
<reference evidence="2" key="1">
    <citation type="submission" date="2014-09" db="EMBL/GenBank/DDBJ databases">
        <authorList>
            <person name="Mudge J."/>
            <person name="Ramaraj T."/>
            <person name="Lindquist I.E."/>
            <person name="Bharti A.K."/>
            <person name="Sundararajan A."/>
            <person name="Cameron C.T."/>
            <person name="Woodward J.E."/>
            <person name="May G.D."/>
            <person name="Brubaker C."/>
            <person name="Broadhvest J."/>
            <person name="Wilkins T.A."/>
        </authorList>
    </citation>
    <scope>NUCLEOTIDE SEQUENCE</scope>
    <source>
        <strain evidence="2">cv. AKA8401</strain>
    </source>
</reference>